<dbReference type="Gene3D" id="3.40.50.1970">
    <property type="match status" value="1"/>
</dbReference>
<comment type="similarity">
    <text evidence="1">Belongs to the iron-containing alcohol dehydrogenase family.</text>
</comment>
<dbReference type="InterPro" id="IPR001670">
    <property type="entry name" value="ADH_Fe/GldA"/>
</dbReference>
<accession>A0A833H592</accession>
<dbReference type="AlphaFoldDB" id="A0A833H592"/>
<dbReference type="Gene3D" id="1.20.1090.10">
    <property type="entry name" value="Dehydroquinate synthase-like - alpha domain"/>
    <property type="match status" value="1"/>
</dbReference>
<dbReference type="CDD" id="cd14864">
    <property type="entry name" value="Fe-ADH-like"/>
    <property type="match status" value="1"/>
</dbReference>
<dbReference type="EMBL" id="WBUI01000001">
    <property type="protein sequence ID" value="KAB2935470.1"/>
    <property type="molecule type" value="Genomic_DNA"/>
</dbReference>
<reference evidence="5 6" key="1">
    <citation type="submission" date="2019-10" db="EMBL/GenBank/DDBJ databases">
        <title>Extracellular Electron Transfer in a Candidatus Methanoperedens spp. Enrichment Culture.</title>
        <authorList>
            <person name="Berger S."/>
            <person name="Rangel Shaw D."/>
            <person name="Berben T."/>
            <person name="In 'T Zandt M."/>
            <person name="Frank J."/>
            <person name="Reimann J."/>
            <person name="Jetten M.S.M."/>
            <person name="Welte C.U."/>
        </authorList>
    </citation>
    <scope>NUCLEOTIDE SEQUENCE [LARGE SCALE GENOMIC DNA]</scope>
    <source>
        <strain evidence="5">SB12</strain>
    </source>
</reference>
<dbReference type="Pfam" id="PF25137">
    <property type="entry name" value="ADH_Fe_C"/>
    <property type="match status" value="1"/>
</dbReference>
<dbReference type="Proteomes" id="UP000460298">
    <property type="component" value="Unassembled WGS sequence"/>
</dbReference>
<feature type="domain" description="Alcohol dehydrogenase iron-type/glycerol dehydrogenase GldA" evidence="3">
    <location>
        <begin position="12"/>
        <end position="181"/>
    </location>
</feature>
<comment type="caution">
    <text evidence="5">The sequence shown here is derived from an EMBL/GenBank/DDBJ whole genome shotgun (WGS) entry which is preliminary data.</text>
</comment>
<gene>
    <name evidence="5" type="ORF">F9K24_01710</name>
</gene>
<evidence type="ECO:0000313" key="5">
    <source>
        <dbReference type="EMBL" id="KAB2935470.1"/>
    </source>
</evidence>
<evidence type="ECO:0000259" key="4">
    <source>
        <dbReference type="Pfam" id="PF25137"/>
    </source>
</evidence>
<evidence type="ECO:0000259" key="3">
    <source>
        <dbReference type="Pfam" id="PF00465"/>
    </source>
</evidence>
<evidence type="ECO:0000256" key="2">
    <source>
        <dbReference type="ARBA" id="ARBA00023002"/>
    </source>
</evidence>
<dbReference type="GO" id="GO:0004022">
    <property type="term" value="F:alcohol dehydrogenase (NAD+) activity"/>
    <property type="evidence" value="ECO:0007669"/>
    <property type="project" value="TreeGrafter"/>
</dbReference>
<evidence type="ECO:0000256" key="1">
    <source>
        <dbReference type="ARBA" id="ARBA00007358"/>
    </source>
</evidence>
<keyword evidence="2" id="KW-0560">Oxidoreductase</keyword>
<dbReference type="GO" id="GO:0046872">
    <property type="term" value="F:metal ion binding"/>
    <property type="evidence" value="ECO:0007669"/>
    <property type="project" value="InterPro"/>
</dbReference>
<name>A0A833H592_9LEPT</name>
<dbReference type="SUPFAM" id="SSF56796">
    <property type="entry name" value="Dehydroquinate synthase-like"/>
    <property type="match status" value="1"/>
</dbReference>
<dbReference type="InterPro" id="IPR039697">
    <property type="entry name" value="Alcohol_dehydrogenase_Fe"/>
</dbReference>
<sequence>MQSFEWVDFQFPTRTYVQRNSTHNMGTLIRDLGERPFVFSIQEEIRSEDEYQILLTGLKKQMSGCIIYDEFHSLPSYDQMDSASYFLRRSGADIIIAIGGRHTFQVARSLAMLARNEVYAGELKQKRFPLKKAPMPLVCIPTGLTIGEESSPDMFGYDSSTGDFFYHRDHRLYPEAILVDPNLVSNPSRNELVRQGMAVIAASVESILSRKSNEITGSLSLKAIELVVRSINTLMTDQANQGARYNLAVASVVCGMAASSTALGLSYSIAQSVHLVTGMDFYSALNILLPHVMEYNLTSSASKYVQIARALEQDIHDISIIEAAIKAVEGVRKLYLDLNVAQRLSDFEIAKSTLGEIAELAAEYPLIKNTPRDMERNEIETILITAY</sequence>
<protein>
    <submittedName>
        <fullName evidence="5">Iron-containing alcohol dehydrogenase</fullName>
    </submittedName>
</protein>
<evidence type="ECO:0000313" key="6">
    <source>
        <dbReference type="Proteomes" id="UP000460298"/>
    </source>
</evidence>
<proteinExistence type="inferred from homology"/>
<organism evidence="5 6">
    <name type="scientific">Leptonema illini</name>
    <dbReference type="NCBI Taxonomy" id="183"/>
    <lineage>
        <taxon>Bacteria</taxon>
        <taxon>Pseudomonadati</taxon>
        <taxon>Spirochaetota</taxon>
        <taxon>Spirochaetia</taxon>
        <taxon>Leptospirales</taxon>
        <taxon>Leptospiraceae</taxon>
        <taxon>Leptonema</taxon>
    </lineage>
</organism>
<dbReference type="InterPro" id="IPR056798">
    <property type="entry name" value="ADH_Fe_C"/>
</dbReference>
<dbReference type="Pfam" id="PF00465">
    <property type="entry name" value="Fe-ADH"/>
    <property type="match status" value="1"/>
</dbReference>
<dbReference type="PANTHER" id="PTHR11496:SF102">
    <property type="entry name" value="ALCOHOL DEHYDROGENASE 4"/>
    <property type="match status" value="1"/>
</dbReference>
<dbReference type="PANTHER" id="PTHR11496">
    <property type="entry name" value="ALCOHOL DEHYDROGENASE"/>
    <property type="match status" value="1"/>
</dbReference>
<feature type="domain" description="Fe-containing alcohol dehydrogenase-like C-terminal" evidence="4">
    <location>
        <begin position="194"/>
        <end position="387"/>
    </location>
</feature>